<feature type="domain" description="PH" evidence="8">
    <location>
        <begin position="1064"/>
        <end position="1174"/>
    </location>
</feature>
<feature type="compositionally biased region" description="Low complexity" evidence="6">
    <location>
        <begin position="208"/>
        <end position="218"/>
    </location>
</feature>
<dbReference type="PROSITE" id="PS00741">
    <property type="entry name" value="DH_1"/>
    <property type="match status" value="1"/>
</dbReference>
<comment type="caution">
    <text evidence="10">The sequence shown here is derived from an EMBL/GenBank/DDBJ whole genome shotgun (WGS) entry which is preliminary data.</text>
</comment>
<feature type="region of interest" description="Disordered" evidence="6">
    <location>
        <begin position="1263"/>
        <end position="1291"/>
    </location>
</feature>
<dbReference type="SMART" id="SM00233">
    <property type="entry name" value="PH"/>
    <property type="match status" value="1"/>
</dbReference>
<keyword evidence="2 5" id="KW-0728">SH3 domain</keyword>
<dbReference type="PROSITE" id="PS50010">
    <property type="entry name" value="DH_2"/>
    <property type="match status" value="1"/>
</dbReference>
<dbReference type="PROSITE" id="PS50003">
    <property type="entry name" value="PH_DOMAIN"/>
    <property type="match status" value="1"/>
</dbReference>
<evidence type="ECO:0000259" key="7">
    <source>
        <dbReference type="PROSITE" id="PS50002"/>
    </source>
</evidence>
<feature type="region of interest" description="Disordered" evidence="6">
    <location>
        <begin position="696"/>
        <end position="727"/>
    </location>
</feature>
<dbReference type="SUPFAM" id="SSF50729">
    <property type="entry name" value="PH domain-like"/>
    <property type="match status" value="1"/>
</dbReference>
<dbReference type="InterPro" id="IPR001849">
    <property type="entry name" value="PH_domain"/>
</dbReference>
<dbReference type="PANTHER" id="PTHR47544:SF3">
    <property type="entry name" value="RHO GUANINE NUCLEOTIDE EXCHANGE FACTOR 4 ISOFORM X1"/>
    <property type="match status" value="1"/>
</dbReference>
<evidence type="ECO:0008006" key="12">
    <source>
        <dbReference type="Google" id="ProtNLM"/>
    </source>
</evidence>
<evidence type="ECO:0000313" key="10">
    <source>
        <dbReference type="EMBL" id="KAJ6222076.1"/>
    </source>
</evidence>
<gene>
    <name evidence="10" type="ORF">RDWZM_000621</name>
</gene>
<evidence type="ECO:0000259" key="8">
    <source>
        <dbReference type="PROSITE" id="PS50003"/>
    </source>
</evidence>
<keyword evidence="4" id="KW-0344">Guanine-nucleotide releasing factor</keyword>
<keyword evidence="3" id="KW-0963">Cytoplasm</keyword>
<dbReference type="SUPFAM" id="SSF50044">
    <property type="entry name" value="SH3-domain"/>
    <property type="match status" value="1"/>
</dbReference>
<feature type="compositionally biased region" description="Basic residues" evidence="6">
    <location>
        <begin position="1282"/>
        <end position="1291"/>
    </location>
</feature>
<evidence type="ECO:0000256" key="1">
    <source>
        <dbReference type="ARBA" id="ARBA00004496"/>
    </source>
</evidence>
<dbReference type="Gene3D" id="1.20.900.10">
    <property type="entry name" value="Dbl homology (DH) domain"/>
    <property type="match status" value="1"/>
</dbReference>
<dbReference type="InterPro" id="IPR001331">
    <property type="entry name" value="GDS_CDC24_CS"/>
</dbReference>
<accession>A0A9Q0MA32</accession>
<evidence type="ECO:0000256" key="6">
    <source>
        <dbReference type="SAM" id="MobiDB-lite"/>
    </source>
</evidence>
<evidence type="ECO:0000256" key="5">
    <source>
        <dbReference type="PROSITE-ProRule" id="PRU00192"/>
    </source>
</evidence>
<evidence type="ECO:0000259" key="9">
    <source>
        <dbReference type="PROSITE" id="PS50010"/>
    </source>
</evidence>
<dbReference type="InterPro" id="IPR055251">
    <property type="entry name" value="SOS1_NGEF_PH"/>
</dbReference>
<dbReference type="SUPFAM" id="SSF48065">
    <property type="entry name" value="DBL homology domain (DH-domain)"/>
    <property type="match status" value="1"/>
</dbReference>
<evidence type="ECO:0000313" key="11">
    <source>
        <dbReference type="Proteomes" id="UP001142055"/>
    </source>
</evidence>
<dbReference type="PANTHER" id="PTHR47544">
    <property type="entry name" value="RHO GUANINE NUCLEOTIDE EXCHANGE FACTOR 4"/>
    <property type="match status" value="1"/>
</dbReference>
<dbReference type="SMART" id="SM00325">
    <property type="entry name" value="RhoGEF"/>
    <property type="match status" value="1"/>
</dbReference>
<keyword evidence="11" id="KW-1185">Reference proteome</keyword>
<dbReference type="GO" id="GO:0005085">
    <property type="term" value="F:guanyl-nucleotide exchange factor activity"/>
    <property type="evidence" value="ECO:0007669"/>
    <property type="project" value="UniProtKB-KW"/>
</dbReference>
<dbReference type="CDD" id="cd00160">
    <property type="entry name" value="RhoGEF"/>
    <property type="match status" value="1"/>
</dbReference>
<feature type="compositionally biased region" description="Polar residues" evidence="6">
    <location>
        <begin position="354"/>
        <end position="377"/>
    </location>
</feature>
<organism evidence="10 11">
    <name type="scientific">Blomia tropicalis</name>
    <name type="common">Mite</name>
    <dbReference type="NCBI Taxonomy" id="40697"/>
    <lineage>
        <taxon>Eukaryota</taxon>
        <taxon>Metazoa</taxon>
        <taxon>Ecdysozoa</taxon>
        <taxon>Arthropoda</taxon>
        <taxon>Chelicerata</taxon>
        <taxon>Arachnida</taxon>
        <taxon>Acari</taxon>
        <taxon>Acariformes</taxon>
        <taxon>Sarcoptiformes</taxon>
        <taxon>Astigmata</taxon>
        <taxon>Glycyphagoidea</taxon>
        <taxon>Echimyopodidae</taxon>
        <taxon>Blomia</taxon>
    </lineage>
</organism>
<evidence type="ECO:0000256" key="3">
    <source>
        <dbReference type="ARBA" id="ARBA00022490"/>
    </source>
</evidence>
<dbReference type="Proteomes" id="UP001142055">
    <property type="component" value="Chromosome 1"/>
</dbReference>
<proteinExistence type="predicted"/>
<dbReference type="GO" id="GO:0035556">
    <property type="term" value="P:intracellular signal transduction"/>
    <property type="evidence" value="ECO:0007669"/>
    <property type="project" value="InterPro"/>
</dbReference>
<feature type="domain" description="SH3" evidence="7">
    <location>
        <begin position="752"/>
        <end position="815"/>
    </location>
</feature>
<protein>
    <recommendedName>
        <fullName evidence="12">Rho guanine nucleotide exchange factor 4</fullName>
    </recommendedName>
</protein>
<evidence type="ECO:0000256" key="2">
    <source>
        <dbReference type="ARBA" id="ARBA00022443"/>
    </source>
</evidence>
<dbReference type="EMBL" id="JAPWDV010000001">
    <property type="protein sequence ID" value="KAJ6222076.1"/>
    <property type="molecule type" value="Genomic_DNA"/>
</dbReference>
<dbReference type="InterPro" id="IPR036028">
    <property type="entry name" value="SH3-like_dom_sf"/>
</dbReference>
<comment type="subcellular location">
    <subcellularLocation>
        <location evidence="1">Cytoplasm</location>
    </subcellularLocation>
</comment>
<dbReference type="Pfam" id="PF00621">
    <property type="entry name" value="RhoGEF"/>
    <property type="match status" value="1"/>
</dbReference>
<feature type="domain" description="DH" evidence="9">
    <location>
        <begin position="849"/>
        <end position="1033"/>
    </location>
</feature>
<dbReference type="Pfam" id="PF22697">
    <property type="entry name" value="SOS1_NGEF_PH"/>
    <property type="match status" value="1"/>
</dbReference>
<dbReference type="InterPro" id="IPR035899">
    <property type="entry name" value="DBL_dom_sf"/>
</dbReference>
<feature type="compositionally biased region" description="Low complexity" evidence="6">
    <location>
        <begin position="403"/>
        <end position="412"/>
    </location>
</feature>
<dbReference type="InterPro" id="IPR001452">
    <property type="entry name" value="SH3_domain"/>
</dbReference>
<dbReference type="GO" id="GO:0005737">
    <property type="term" value="C:cytoplasm"/>
    <property type="evidence" value="ECO:0007669"/>
    <property type="project" value="UniProtKB-SubCell"/>
</dbReference>
<feature type="region of interest" description="Disordered" evidence="6">
    <location>
        <begin position="202"/>
        <end position="231"/>
    </location>
</feature>
<reference evidence="10" key="1">
    <citation type="submission" date="2022-12" db="EMBL/GenBank/DDBJ databases">
        <title>Genome assemblies of Blomia tropicalis.</title>
        <authorList>
            <person name="Cui Y."/>
        </authorList>
    </citation>
    <scope>NUCLEOTIDE SEQUENCE</scope>
    <source>
        <tissue evidence="10">Adult mites</tissue>
    </source>
</reference>
<dbReference type="SMART" id="SM00326">
    <property type="entry name" value="SH3"/>
    <property type="match status" value="1"/>
</dbReference>
<feature type="region of interest" description="Disordered" evidence="6">
    <location>
        <begin position="148"/>
        <end position="176"/>
    </location>
</feature>
<feature type="compositionally biased region" description="Basic residues" evidence="6">
    <location>
        <begin position="696"/>
        <end position="707"/>
    </location>
</feature>
<dbReference type="PROSITE" id="PS50002">
    <property type="entry name" value="SH3"/>
    <property type="match status" value="1"/>
</dbReference>
<dbReference type="Gene3D" id="2.30.29.30">
    <property type="entry name" value="Pleckstrin-homology domain (PH domain)/Phosphotyrosine-binding domain (PTB)"/>
    <property type="match status" value="1"/>
</dbReference>
<dbReference type="InterPro" id="IPR011993">
    <property type="entry name" value="PH-like_dom_sf"/>
</dbReference>
<feature type="region of interest" description="Disordered" evidence="6">
    <location>
        <begin position="354"/>
        <end position="412"/>
    </location>
</feature>
<evidence type="ECO:0000256" key="4">
    <source>
        <dbReference type="ARBA" id="ARBA00022658"/>
    </source>
</evidence>
<sequence length="1291" mass="149358">MSQTIESPLNFISDSINGREKLFKLAEGNSKTKKKGSKLFHSPSKNVEKQSNNDLAFTTNIEHLANRDCNTTLRSSTPIQHFSENDQHNTSLNHDVNWNGSCDSNCECYAHSVSLYDSSSPSDLKIADLKICETNSFISSNEFKSRIPQSANRKRMGKEANHRHNNNIRGLNRWPDTEDLSKQNKCNHGSLPHETDCLNSCPMSIQPSSRSSVSNNNNKNRRRSSSNTTRIINHSNHIGLYNQSHIPIYNGNSRKMPSFDPNTRPGPLANFNIPNTNQSYNNSTNEEKRFIRANSFINYLSDNNRKYSHQLGIQAMKCHPNMEQNFALQEMLSSRSLSQSRTSQALYSQWHSTTIPDNEQNETDPQLQQKMAKSLSHNVLHRRCSKESQQSQMYRPHQTRHLQQQQQQETHFQANSSNINAESISAIVNKGNDVPNGDETQYSTTSQANVKRAINRLDSLFVMDEDFLTESPKIIERQLIDDHAGNRRAILIPNSTLLISTPDQPINERHFLIESQKNVLSTINSQSEQVDSKKFAKSNSCDSLDYFRMQTLSKPKSETDLSDTNKNDLTGILHLEQNVPSEENSMFNRFRKTFSLRFSKHWTTNNKDVSKCGVEKELNLVGCESEHKNDNYIFKNDICEQSNLNTSFDLSDINQNRIYKNRYESENNSFSKLSTIDRRKARADIANRKSFRRTTSIRKTNRLKRSHSQPTDKPSEQISPQTDRSVDSDFESKLYNDTKSSSEFNNSPENNGEVIYAEAIWNYTCGDNEELTFQAGDLIDVTDMSNKEWWWGAIKTKDETRYGWFPASYVRLKVSQEETLEEALNNTNGDCESTPKKRMSMSKLSSEQVRANVVLEIINTERDFVKNLKDVIDGYLKPCRDRMDMFDETRISTIFGNIEELYQFQIKFLQQLENSVNWEHMSSSQIGNCFRDNEKGFIVYCEFCKNHPLAISELQDLYTDHKYIVFFEGCRLLQNMIDISLDGFLLTPIQKICKYPLQLGELLKYTRTDHPDYEPMVEAYGCMQRVAQMVNERKRRFESLEQLITLQESFENWEGAPLLDTCSLLIHSGDVTRVTSSTWSKDITLLLFDRLLVLCKRDTGILKKSTYIFKSRIDLDHIDSVVSLEDNNKDVHFGIITKNAFKLHYKLKQKWYLFQTKTAKEKEKWIRSFDEQRARVREDDEQGFFVSEQDKKGARIAHQNHLRPKKPRVRKPYVKGKKPDTVIAEIPLGPVNGFEIDRNRAGSLPSYIYQEKQSLNGLYKHRQSTMHKKSRSNWFHLGSNKNKSRLKRNLK</sequence>
<dbReference type="CDD" id="cd11828">
    <property type="entry name" value="SH3_ARHGEF9_like"/>
    <property type="match status" value="1"/>
</dbReference>
<dbReference type="Gene3D" id="2.30.30.40">
    <property type="entry name" value="SH3 Domains"/>
    <property type="match status" value="1"/>
</dbReference>
<feature type="compositionally biased region" description="Polar residues" evidence="6">
    <location>
        <begin position="708"/>
        <end position="723"/>
    </location>
</feature>
<dbReference type="Pfam" id="PF07653">
    <property type="entry name" value="SH3_2"/>
    <property type="match status" value="1"/>
</dbReference>
<dbReference type="InterPro" id="IPR000219">
    <property type="entry name" value="DH_dom"/>
</dbReference>
<name>A0A9Q0MA32_BLOTA</name>